<gene>
    <name evidence="6" type="ORF">GCM10009747_01980</name>
</gene>
<comment type="caution">
    <text evidence="6">The sequence shown here is derived from an EMBL/GenBank/DDBJ whole genome shotgun (WGS) entry which is preliminary data.</text>
</comment>
<name>A0ABN2K517_9MICO</name>
<dbReference type="Gene3D" id="2.60.40.10">
    <property type="entry name" value="Immunoglobulins"/>
    <property type="match status" value="1"/>
</dbReference>
<feature type="region of interest" description="Disordered" evidence="3">
    <location>
        <begin position="369"/>
        <end position="388"/>
    </location>
</feature>
<dbReference type="Pfam" id="PF17963">
    <property type="entry name" value="Big_9"/>
    <property type="match status" value="5"/>
</dbReference>
<evidence type="ECO:0000256" key="1">
    <source>
        <dbReference type="ARBA" id="ARBA00023295"/>
    </source>
</evidence>
<keyword evidence="2" id="KW-0119">Carbohydrate metabolism</keyword>
<dbReference type="RefSeq" id="WP_232496657.1">
    <property type="nucleotide sequence ID" value="NZ_BAAANH010000001.1"/>
</dbReference>
<dbReference type="InterPro" id="IPR013783">
    <property type="entry name" value="Ig-like_fold"/>
</dbReference>
<keyword evidence="1" id="KW-0326">Glycosidase</keyword>
<dbReference type="InterPro" id="IPR003961">
    <property type="entry name" value="FN3_dom"/>
</dbReference>
<feature type="domain" description="Fibronectin type-III" evidence="5">
    <location>
        <begin position="1664"/>
        <end position="1775"/>
    </location>
</feature>
<keyword evidence="7" id="KW-1185">Reference proteome</keyword>
<keyword evidence="4" id="KW-1133">Transmembrane helix</keyword>
<evidence type="ECO:0000313" key="7">
    <source>
        <dbReference type="Proteomes" id="UP001500506"/>
    </source>
</evidence>
<evidence type="ECO:0000259" key="5">
    <source>
        <dbReference type="SMART" id="SM00060"/>
    </source>
</evidence>
<dbReference type="CDD" id="cd00063">
    <property type="entry name" value="FN3"/>
    <property type="match status" value="1"/>
</dbReference>
<dbReference type="SUPFAM" id="SSF69304">
    <property type="entry name" value="Tricorn protease N-terminal domain"/>
    <property type="match status" value="1"/>
</dbReference>
<proteinExistence type="predicted"/>
<feature type="compositionally biased region" description="Polar residues" evidence="3">
    <location>
        <begin position="378"/>
        <end position="388"/>
    </location>
</feature>
<feature type="domain" description="Fibronectin type-III" evidence="5">
    <location>
        <begin position="1470"/>
        <end position="1552"/>
    </location>
</feature>
<dbReference type="InterPro" id="IPR036116">
    <property type="entry name" value="FN3_sf"/>
</dbReference>
<evidence type="ECO:0000256" key="2">
    <source>
        <dbReference type="ARBA" id="ARBA00023326"/>
    </source>
</evidence>
<dbReference type="SUPFAM" id="SSF49265">
    <property type="entry name" value="Fibronectin type III"/>
    <property type="match status" value="2"/>
</dbReference>
<organism evidence="6 7">
    <name type="scientific">Agromyces humatus</name>
    <dbReference type="NCBI Taxonomy" id="279573"/>
    <lineage>
        <taxon>Bacteria</taxon>
        <taxon>Bacillati</taxon>
        <taxon>Actinomycetota</taxon>
        <taxon>Actinomycetes</taxon>
        <taxon>Micrococcales</taxon>
        <taxon>Microbacteriaceae</taxon>
        <taxon>Agromyces</taxon>
    </lineage>
</organism>
<dbReference type="SMART" id="SM00060">
    <property type="entry name" value="FN3"/>
    <property type="match status" value="3"/>
</dbReference>
<dbReference type="NCBIfam" id="NF012211">
    <property type="entry name" value="tand_rpt_95"/>
    <property type="match status" value="1"/>
</dbReference>
<keyword evidence="1" id="KW-0378">Hydrolase</keyword>
<evidence type="ECO:0000256" key="4">
    <source>
        <dbReference type="SAM" id="Phobius"/>
    </source>
</evidence>
<dbReference type="EMBL" id="BAAANH010000001">
    <property type="protein sequence ID" value="GAA1748451.1"/>
    <property type="molecule type" value="Genomic_DNA"/>
</dbReference>
<feature type="domain" description="Fibronectin type-III" evidence="5">
    <location>
        <begin position="1567"/>
        <end position="1648"/>
    </location>
</feature>
<sequence>MVPLRRLNRHRSAIVTAAAVGAVVAIVGGIAITSGGYSAQRIDLGDAAVWVANDARQSIGRASTAAFELNSLVETGGGRVEVAQAGSAVLVLDPERASVEIIDVTTSSPTEQPVAVPPGATVTIAGTQVVVTSAGDLWTSPIDDFADFDAGGEPQLSFGPEALISVDPAGRLFAYTPTTGVVRAVNAADSGTIARSWEIAPITDDRELQLSSAGGTWAVLDPNERTLTLPGRERVDLTGVLAEGDEAVLQLASADGDEVVVADRQGLIAVGIDDGVVRTLVGGRSGTAVAPAVHEGCVHAAWGRGTVWRSCAPPNGRLKELDGATGLADFEFMANGSALALNDRRSGNTWAASADYELIDNWKQLLDEQRDEEEVEQNDPNTKPTVEKSQIPPVAVDDTEFGARPERSTLLPVILNDYDANGDVLVVDSIVADLPEWATLDVVSDNQQLQLTLGPEAFGSVSFDYVVNDGRGGTAQAHVEVTVREPDENAAPVQKRTTASAVATGGRVTSAVLGDWVDPDGDPFFLQQASIDAPDAVSSTAEGVVVVDALGERGGDRTVALLVSDGRDQASGRLEVEVLEPGNVPLIADPFVALATAGQEIRIDPLRHVRGGTGTVELSAVPAKPNVELTPDYDRGTVRFTSSSVRTHYIEYSVTDGDETATGVVRVDVSAPPDRDTKPITVPHTAYLRTGQPVDVDVLATDIDPTGGVLVVTAVDPDLASEGVTVEIIEHRLLRVTLTRPLAAGSMVFGYRVSNGLAEAEGEVTLVEVPVPAVAQPPVAAPDVISVRTGDVVDIPVLANDEHPDAMPITLAPVLAKEPAEGLLFASDDRLRYFAPPRAGEYEATYRIEAAGQYATATVAISVKNPDPETNVEPVPATVTGRVIAGETVRIPVPLGGVDPDGDSVQLLGQYSNPTRGTVVETGPDWFEFRAGEYSAGADQFQYSVVDAMGARANGTVRLGIAPRSTGPQKPIAVEDEITVRPGRTISVRVLENDSDPAGGVLTLTDVESITGGATAVVVDDWIEVEVPSGEADYGFIYTVENEQLGQATNFLRIEARDDAPLARPEAADTVLGLSDILGEERIDVPVLRNVFLADGDADALRVGLVPGYSRGAAVNPDGSIRVDIEDRRRIIPFTVSHPEDRSVVAHAFIWVPGRDDALPQLRKDAPRVEVHSGEEVELELADFVIAASGRPVVITDEASVRATHSDGTSLVVDDNTLRFRSEETYFGPASLSFTVTDGSSPDDPEARTGTIVIPIEVQSTVNQPPSFIGGVIEFEPGESKTLDLVKLTRYPYRDAADELEYRVLPPPADGFEVSLDGDEMTITASIDTPTGMRGSVGVGVADARADGDGGRIELRVVPSTKPIARPVADVAVVTRGTSTSIDVLANDEATNPFPDTPLRLVGRVNGLEEGALPRGVRIVPDESGSTLSVTVAPDADPVNTTLQYQVADATEESSRYAWGTVTISVQDRPDPVTGARVTGFGDGTLDVAFGAGAFNNSPITGYEIALVGPESGDVLSASTCEATTCTVATPGNGQSNAVVVRVRAQNGIGYSDPVAVPGAIWSDVIPSAPAGLRALPRDGRLRIEWAPVSTGSGSAVRSYVVTVGGVSNEVSAGAACTASLCGADSGSLENGSRVQVSVSARNEAYPALASWTESATTGTPFGPPIPGGIQVDPDAAAGAVSVSWSPFSANGDAVLGYYVQQLVDGASGVPSGPQACTVTTPAPGSVVAPNSGGIVAETVSISADSPTTFRFPGTSSDSTRYSFVVWGYNRAGCVRTEVAGTVVRPGPGAVTDVRSGMEYNGLETWDRYINGVDVSAPRVQIVAVGANGAQIAGSNREFRGTGWLRDIFSDPSRFAFGQTARFQVRGCTEWGTCGPWSQVMPSGESPSLTFALPSRVWNSTANTWSWTTPPDNSGLPVTFRCGIDGQQNSRVAQTATSCHIPEARPGDTVWLDVEVAGISAHYTTTS</sequence>
<keyword evidence="2" id="KW-0624">Polysaccharide degradation</keyword>
<keyword evidence="4" id="KW-0472">Membrane</keyword>
<protein>
    <submittedName>
        <fullName evidence="6">Ig-like domain-containing protein</fullName>
    </submittedName>
</protein>
<evidence type="ECO:0000256" key="3">
    <source>
        <dbReference type="SAM" id="MobiDB-lite"/>
    </source>
</evidence>
<accession>A0ABN2K517</accession>
<feature type="transmembrane region" description="Helical" evidence="4">
    <location>
        <begin position="12"/>
        <end position="32"/>
    </location>
</feature>
<keyword evidence="4" id="KW-0812">Transmembrane</keyword>
<evidence type="ECO:0000313" key="6">
    <source>
        <dbReference type="EMBL" id="GAA1748451.1"/>
    </source>
</evidence>
<reference evidence="6 7" key="1">
    <citation type="journal article" date="2019" name="Int. J. Syst. Evol. Microbiol.">
        <title>The Global Catalogue of Microorganisms (GCM) 10K type strain sequencing project: providing services to taxonomists for standard genome sequencing and annotation.</title>
        <authorList>
            <consortium name="The Broad Institute Genomics Platform"/>
            <consortium name="The Broad Institute Genome Sequencing Center for Infectious Disease"/>
            <person name="Wu L."/>
            <person name="Ma J."/>
        </authorList>
    </citation>
    <scope>NUCLEOTIDE SEQUENCE [LARGE SCALE GENOMIC DNA]</scope>
    <source>
        <strain evidence="6 7">JCM 14319</strain>
    </source>
</reference>
<dbReference type="Proteomes" id="UP001500506">
    <property type="component" value="Unassembled WGS sequence"/>
</dbReference>